<evidence type="ECO:0000256" key="1">
    <source>
        <dbReference type="ARBA" id="ARBA00008061"/>
    </source>
</evidence>
<keyword evidence="3" id="KW-0378">Hydrolase</keyword>
<dbReference type="Gene3D" id="3.90.400.10">
    <property type="entry name" value="Oligo-1,6-glucosidase, Domain 2"/>
    <property type="match status" value="1"/>
</dbReference>
<dbReference type="InterPro" id="IPR045857">
    <property type="entry name" value="O16G_dom_2"/>
</dbReference>
<dbReference type="SUPFAM" id="SSF51445">
    <property type="entry name" value="(Trans)glycosidases"/>
    <property type="match status" value="1"/>
</dbReference>
<dbReference type="PANTHER" id="PTHR10357">
    <property type="entry name" value="ALPHA-AMYLASE FAMILY MEMBER"/>
    <property type="match status" value="1"/>
</dbReference>
<dbReference type="AlphaFoldDB" id="A0A660L4M5"/>
<comment type="caution">
    <text evidence="5">The sequence shown here is derived from an EMBL/GenBank/DDBJ whole genome shotgun (WGS) entry which is preliminary data.</text>
</comment>
<dbReference type="GO" id="GO:0009313">
    <property type="term" value="P:oligosaccharide catabolic process"/>
    <property type="evidence" value="ECO:0007669"/>
    <property type="project" value="TreeGrafter"/>
</dbReference>
<dbReference type="FunFam" id="3.90.400.10:FF:000001">
    <property type="entry name" value="Maltase A3, isoform A"/>
    <property type="match status" value="1"/>
</dbReference>
<evidence type="ECO:0000256" key="2">
    <source>
        <dbReference type="ARBA" id="ARBA00023180"/>
    </source>
</evidence>
<reference evidence="5 6" key="1">
    <citation type="submission" date="2018-10" db="EMBL/GenBank/DDBJ databases">
        <title>Genomic Encyclopedia of Type Strains, Phase IV (KMG-IV): sequencing the most valuable type-strain genomes for metagenomic binning, comparative biology and taxonomic classification.</title>
        <authorList>
            <person name="Goeker M."/>
        </authorList>
    </citation>
    <scope>NUCLEOTIDE SEQUENCE [LARGE SCALE GENOMIC DNA]</scope>
    <source>
        <strain evidence="5 6">DSM 22653</strain>
    </source>
</reference>
<dbReference type="GO" id="GO:0004556">
    <property type="term" value="F:alpha-amylase activity"/>
    <property type="evidence" value="ECO:0007669"/>
    <property type="project" value="TreeGrafter"/>
</dbReference>
<dbReference type="EMBL" id="RBIJ01000001">
    <property type="protein sequence ID" value="RKQ88876.1"/>
    <property type="molecule type" value="Genomic_DNA"/>
</dbReference>
<dbReference type="InterPro" id="IPR017853">
    <property type="entry name" value="GH"/>
</dbReference>
<gene>
    <name evidence="5" type="ORF">C7438_0524</name>
</gene>
<sequence>MAYASFGGLRMSLGARSSWWHSAVVYEIYPMSFYDADGDGVGDLRGILAKVDYLAHLGVDAVWLTPIYPSPWADNGYDVADYLSVHPAFGTLEDLYALRDALRKRGMRLILDLVFNHTSDEHPWFQAARLDPQSPFRDFYYFHPGIRDEDGERRPPNNWGSFFGGSAWTWDEQAQAYYLHLFDRKQPDLNWDHPPVRRALTDIARTWLVRGAGGFRLDVINFIGKPRGLPNGRPEPGSAYAYDLDLLDREKVERYVGELYRVVKAQNPEAVVIGETPGVTLEEALRWTRLEAPILDMVIAFDHVTFDGEGGNKWRPLPFDVGRFKKIWTRWQKGLSGRGWWAVYLGNHDQPRPASRYVRDGAYRAVGAVALNALLLTAYGTPFLYQGEELGLPNAGFSSLAEYRDVESRNAARLFREAGMAEEDILALLGRRSRDNARVPIPWTDDPAGGFTRGNPWISPHPRAGELHVARQLADPGSLLAATRALIGLRRAFPAAAHGPFVPLEDVGGDVPPEVIAYLRPAVPAEHFAARGAEAHPFAEPGSGGAREISRDSPVGRPGTLLVLANLSPDSAAVTVPEWLVAVDPEPVFCSQPTEGAVSPSGVFEYGVLWGARVPSGRAANFPGVCGAEGSCEAYAAERCLGSAARLRRGPLTLEPYEARVYVLG</sequence>
<dbReference type="Gene3D" id="3.20.20.80">
    <property type="entry name" value="Glycosidases"/>
    <property type="match status" value="1"/>
</dbReference>
<keyword evidence="6" id="KW-1185">Reference proteome</keyword>
<comment type="similarity">
    <text evidence="1">Belongs to the glycosyl hydrolase 13 family.</text>
</comment>
<dbReference type="PANTHER" id="PTHR10357:SF179">
    <property type="entry name" value="NEUTRAL AND BASIC AMINO ACID TRANSPORT PROTEIN RBAT"/>
    <property type="match status" value="1"/>
</dbReference>
<keyword evidence="3" id="KW-0326">Glycosidase</keyword>
<dbReference type="SMART" id="SM00642">
    <property type="entry name" value="Aamy"/>
    <property type="match status" value="1"/>
</dbReference>
<dbReference type="OrthoDB" id="9805159at2"/>
<keyword evidence="2" id="KW-0325">Glycoprotein</keyword>
<feature type="domain" description="Glycosyl hydrolase family 13 catalytic" evidence="4">
    <location>
        <begin position="27"/>
        <end position="438"/>
    </location>
</feature>
<dbReference type="Proteomes" id="UP000267019">
    <property type="component" value="Unassembled WGS sequence"/>
</dbReference>
<proteinExistence type="inferred from homology"/>
<dbReference type="CDD" id="cd11333">
    <property type="entry name" value="AmyAc_SI_OligoGlu_DGase"/>
    <property type="match status" value="1"/>
</dbReference>
<protein>
    <submittedName>
        <fullName evidence="5">Oligo-1,6-glucosidase</fullName>
    </submittedName>
</protein>
<evidence type="ECO:0000313" key="5">
    <source>
        <dbReference type="EMBL" id="RKQ88876.1"/>
    </source>
</evidence>
<organism evidence="5 6">
    <name type="scientific">Brockia lithotrophica</name>
    <dbReference type="NCBI Taxonomy" id="933949"/>
    <lineage>
        <taxon>Bacteria</taxon>
        <taxon>Bacillati</taxon>
        <taxon>Bacillota</taxon>
        <taxon>Bacilli</taxon>
        <taxon>Bacillales</taxon>
        <taxon>Bacillales Family X. Incertae Sedis</taxon>
        <taxon>Brockia</taxon>
    </lineage>
</organism>
<dbReference type="Pfam" id="PF00128">
    <property type="entry name" value="Alpha-amylase"/>
    <property type="match status" value="1"/>
</dbReference>
<accession>A0A660L4M5</accession>
<dbReference type="InterPro" id="IPR006047">
    <property type="entry name" value="GH13_cat_dom"/>
</dbReference>
<evidence type="ECO:0000313" key="6">
    <source>
        <dbReference type="Proteomes" id="UP000267019"/>
    </source>
</evidence>
<name>A0A660L4M5_9BACL</name>
<evidence type="ECO:0000259" key="4">
    <source>
        <dbReference type="SMART" id="SM00642"/>
    </source>
</evidence>
<evidence type="ECO:0000256" key="3">
    <source>
        <dbReference type="ARBA" id="ARBA00023295"/>
    </source>
</evidence>